<keyword evidence="1" id="KW-1133">Transmembrane helix</keyword>
<evidence type="ECO:0000313" key="3">
    <source>
        <dbReference type="Proteomes" id="UP000319700"/>
    </source>
</evidence>
<keyword evidence="3" id="KW-1185">Reference proteome</keyword>
<dbReference type="OrthoDB" id="675847at2"/>
<organism evidence="2 3">
    <name type="scientific">Flavobacterium pectinovorum</name>
    <dbReference type="NCBI Taxonomy" id="29533"/>
    <lineage>
        <taxon>Bacteria</taxon>
        <taxon>Pseudomonadati</taxon>
        <taxon>Bacteroidota</taxon>
        <taxon>Flavobacteriia</taxon>
        <taxon>Flavobacteriales</taxon>
        <taxon>Flavobacteriaceae</taxon>
        <taxon>Flavobacterium</taxon>
    </lineage>
</organism>
<dbReference type="AlphaFoldDB" id="A0A502F7K2"/>
<comment type="caution">
    <text evidence="2">The sequence shown here is derived from an EMBL/GenBank/DDBJ whole genome shotgun (WGS) entry which is preliminary data.</text>
</comment>
<accession>A0A502F7K2</accession>
<feature type="transmembrane region" description="Helical" evidence="1">
    <location>
        <begin position="6"/>
        <end position="25"/>
    </location>
</feature>
<dbReference type="EMBL" id="RCZH01000001">
    <property type="protein sequence ID" value="TPG45348.1"/>
    <property type="molecule type" value="Genomic_DNA"/>
</dbReference>
<keyword evidence="1" id="KW-0812">Transmembrane</keyword>
<dbReference type="Proteomes" id="UP000319700">
    <property type="component" value="Unassembled WGS sequence"/>
</dbReference>
<reference evidence="2 3" key="1">
    <citation type="journal article" date="2019" name="Environ. Microbiol.">
        <title>Species interactions and distinct microbial communities in high Arctic permafrost affected cryosols are associated with the CH4 and CO2 gas fluxes.</title>
        <authorList>
            <person name="Altshuler I."/>
            <person name="Hamel J."/>
            <person name="Turney S."/>
            <person name="Magnuson E."/>
            <person name="Levesque R."/>
            <person name="Greer C."/>
            <person name="Whyte L.G."/>
        </authorList>
    </citation>
    <scope>NUCLEOTIDE SEQUENCE [LARGE SCALE GENOMIC DNA]</scope>
    <source>
        <strain evidence="2 3">42</strain>
    </source>
</reference>
<proteinExistence type="predicted"/>
<keyword evidence="1" id="KW-0472">Membrane</keyword>
<protein>
    <submittedName>
        <fullName evidence="2">Uncharacterized protein</fullName>
    </submittedName>
</protein>
<feature type="transmembrane region" description="Helical" evidence="1">
    <location>
        <begin position="92"/>
        <end position="114"/>
    </location>
</feature>
<dbReference type="RefSeq" id="WP_140503070.1">
    <property type="nucleotide sequence ID" value="NZ_RCZH01000001.1"/>
</dbReference>
<feature type="transmembrane region" description="Helical" evidence="1">
    <location>
        <begin position="155"/>
        <end position="176"/>
    </location>
</feature>
<evidence type="ECO:0000313" key="2">
    <source>
        <dbReference type="EMBL" id="TPG45348.1"/>
    </source>
</evidence>
<feature type="transmembrane region" description="Helical" evidence="1">
    <location>
        <begin position="32"/>
        <end position="53"/>
    </location>
</feature>
<sequence length="231" mass="26437">MDTLPLYISLVFGITLLTSIVLFYKASYSSKIVLAVLFFWIIVQSFISNFGFYKSENTIPPRFALLLFPPLTLIVILFITKKGKAFIDALNIKTLTLLHVIRIPVELVLLWLFMHKAVPELMTFEGRNFDILSGISAPIVYYFTFVKKKINYTILLIWNFICLALVLNIAINAVLSLPTKFQQFAFDQPNVALLEFPFTLLPAVLVPIVIFSHLVSIRQLLHYKILKNSSF</sequence>
<evidence type="ECO:0000256" key="1">
    <source>
        <dbReference type="SAM" id="Phobius"/>
    </source>
</evidence>
<feature type="transmembrane region" description="Helical" evidence="1">
    <location>
        <begin position="196"/>
        <end position="217"/>
    </location>
</feature>
<feature type="transmembrane region" description="Helical" evidence="1">
    <location>
        <begin position="126"/>
        <end position="143"/>
    </location>
</feature>
<name>A0A502F7K2_9FLAO</name>
<gene>
    <name evidence="2" type="ORF">EAH81_01740</name>
</gene>
<feature type="transmembrane region" description="Helical" evidence="1">
    <location>
        <begin position="59"/>
        <end position="80"/>
    </location>
</feature>